<dbReference type="GO" id="GO:0004674">
    <property type="term" value="F:protein serine/threonine kinase activity"/>
    <property type="evidence" value="ECO:0007669"/>
    <property type="project" value="UniProtKB-KW"/>
</dbReference>
<keyword evidence="3" id="KW-0808">Transferase</keyword>
<gene>
    <name evidence="3" type="ORF">U14_01859</name>
</gene>
<keyword evidence="3" id="KW-0723">Serine/threonine-protein kinase</keyword>
<keyword evidence="4" id="KW-1185">Reference proteome</keyword>
<evidence type="ECO:0000259" key="2">
    <source>
        <dbReference type="PROSITE" id="PS50006"/>
    </source>
</evidence>
<proteinExistence type="predicted"/>
<reference evidence="3" key="1">
    <citation type="journal article" date="2015" name="PeerJ">
        <title>First genomic representation of candidate bacterial phylum KSB3 points to enhanced environmental sensing as a trigger of wastewater bulking.</title>
        <authorList>
            <person name="Sekiguchi Y."/>
            <person name="Ohashi A."/>
            <person name="Parks D.H."/>
            <person name="Yamauchi T."/>
            <person name="Tyson G.W."/>
            <person name="Hugenholtz P."/>
        </authorList>
    </citation>
    <scope>NUCLEOTIDE SEQUENCE [LARGE SCALE GENOMIC DNA]</scope>
</reference>
<feature type="domain" description="FHA" evidence="2">
    <location>
        <begin position="25"/>
        <end position="74"/>
    </location>
</feature>
<dbReference type="AlphaFoldDB" id="A0A0S6VT74"/>
<dbReference type="InterPro" id="IPR008984">
    <property type="entry name" value="SMAD_FHA_dom_sf"/>
</dbReference>
<protein>
    <submittedName>
        <fullName evidence="3">Serine/threonine protein kinase with FHA domain</fullName>
    </submittedName>
</protein>
<dbReference type="PANTHER" id="PTHR23308">
    <property type="entry name" value="NUCLEAR INHIBITOR OF PROTEIN PHOSPHATASE-1"/>
    <property type="match status" value="1"/>
</dbReference>
<dbReference type="SUPFAM" id="SSF49879">
    <property type="entry name" value="SMAD/FHA domain"/>
    <property type="match status" value="1"/>
</dbReference>
<dbReference type="Pfam" id="PF00498">
    <property type="entry name" value="FHA"/>
    <property type="match status" value="1"/>
</dbReference>
<dbReference type="STRING" id="1499966.U14_01859"/>
<dbReference type="Gene3D" id="2.60.200.20">
    <property type="match status" value="1"/>
</dbReference>
<dbReference type="SUPFAM" id="SSF55073">
    <property type="entry name" value="Nucleotide cyclase"/>
    <property type="match status" value="1"/>
</dbReference>
<dbReference type="SMART" id="SM00240">
    <property type="entry name" value="FHA"/>
    <property type="match status" value="1"/>
</dbReference>
<name>A0A0S6VT74_9BACT</name>
<dbReference type="HOGENOM" id="CLU_812947_0_0_0"/>
<dbReference type="CDD" id="cd00060">
    <property type="entry name" value="FHA"/>
    <property type="match status" value="1"/>
</dbReference>
<evidence type="ECO:0000313" key="4">
    <source>
        <dbReference type="Proteomes" id="UP000030700"/>
    </source>
</evidence>
<dbReference type="Proteomes" id="UP000030700">
    <property type="component" value="Unassembled WGS sequence"/>
</dbReference>
<dbReference type="Gene3D" id="3.30.70.1230">
    <property type="entry name" value="Nucleotide cyclase"/>
    <property type="match status" value="1"/>
</dbReference>
<sequence>MRVEISVVAGPVKGRNFIFDRPSSCVFGRSAEAHISVPDAFISRRHFALNIAPSECKLRDLDSKNGVLVNGIRYGGQIPATHGIKQAPINEVRLRDGDEIIVGTTKLIVNIRREEPSFADSTSQPTEKNRADKQQNPAPLSGASIVSLTPERKSSTTSHSTKQLVAMLVLDVAGSTQHIIRLGDTLFGRIVQETVNRVKHHPFASDLVFLKGTGDGFIALFHTAEIALSIGKSFLDTPAHPDIQVRMGLHWGGVKLSLQNDANGLELHKAMRLEGVQLTDRLIAPERETAFPTVNRILITEDAMKQLPGALQTQCQAVGRFRLKDLNDTSNLWLWQSLKKS</sequence>
<feature type="region of interest" description="Disordered" evidence="1">
    <location>
        <begin position="116"/>
        <end position="159"/>
    </location>
</feature>
<dbReference type="EMBL" id="DF820456">
    <property type="protein sequence ID" value="GAK50626.1"/>
    <property type="molecule type" value="Genomic_DNA"/>
</dbReference>
<dbReference type="PROSITE" id="PS50006">
    <property type="entry name" value="FHA_DOMAIN"/>
    <property type="match status" value="1"/>
</dbReference>
<organism evidence="3">
    <name type="scientific">Candidatus Moduliflexus flocculans</name>
    <dbReference type="NCBI Taxonomy" id="1499966"/>
    <lineage>
        <taxon>Bacteria</taxon>
        <taxon>Candidatus Moduliflexota</taxon>
        <taxon>Candidatus Moduliflexia</taxon>
        <taxon>Candidatus Moduliflexales</taxon>
        <taxon>Candidatus Moduliflexaceae</taxon>
    </lineage>
</organism>
<dbReference type="InterPro" id="IPR000253">
    <property type="entry name" value="FHA_dom"/>
</dbReference>
<accession>A0A0S6VT74</accession>
<dbReference type="InterPro" id="IPR029787">
    <property type="entry name" value="Nucleotide_cyclase"/>
</dbReference>
<dbReference type="InterPro" id="IPR050923">
    <property type="entry name" value="Cell_Proc_Reg/RNA_Proc"/>
</dbReference>
<evidence type="ECO:0000256" key="1">
    <source>
        <dbReference type="SAM" id="MobiDB-lite"/>
    </source>
</evidence>
<evidence type="ECO:0000313" key="3">
    <source>
        <dbReference type="EMBL" id="GAK50626.1"/>
    </source>
</evidence>
<keyword evidence="3" id="KW-0418">Kinase</keyword>